<proteinExistence type="predicted"/>
<dbReference type="InterPro" id="IPR045304">
    <property type="entry name" value="LbH_SAT"/>
</dbReference>
<gene>
    <name evidence="5" type="ORF">H8693_09395</name>
</gene>
<dbReference type="Gene3D" id="1.10.3130.10">
    <property type="entry name" value="serine acetyltransferase, domain 1"/>
    <property type="match status" value="1"/>
</dbReference>
<keyword evidence="4" id="KW-0012">Acyltransferase</keyword>
<dbReference type="InterPro" id="IPR053376">
    <property type="entry name" value="Serine_acetyltransferase"/>
</dbReference>
<dbReference type="GO" id="GO:0008652">
    <property type="term" value="P:amino acid biosynthetic process"/>
    <property type="evidence" value="ECO:0007669"/>
    <property type="project" value="UniProtKB-KW"/>
</dbReference>
<dbReference type="GO" id="GO:0016746">
    <property type="term" value="F:acyltransferase activity"/>
    <property type="evidence" value="ECO:0007669"/>
    <property type="project" value="UniProtKB-KW"/>
</dbReference>
<comment type="caution">
    <text evidence="5">The sequence shown here is derived from an EMBL/GenBank/DDBJ whole genome shotgun (WGS) entry which is preliminary data.</text>
</comment>
<dbReference type="NCBIfam" id="NF041874">
    <property type="entry name" value="EPS_EpsC"/>
    <property type="match status" value="1"/>
</dbReference>
<evidence type="ECO:0000256" key="3">
    <source>
        <dbReference type="ARBA" id="ARBA00022679"/>
    </source>
</evidence>
<dbReference type="Proteomes" id="UP000617951">
    <property type="component" value="Unassembled WGS sequence"/>
</dbReference>
<dbReference type="FunFam" id="2.160.10.10:FF:000015">
    <property type="entry name" value="Serine acetyltransferase, plasmid"/>
    <property type="match status" value="1"/>
</dbReference>
<dbReference type="CDD" id="cd03354">
    <property type="entry name" value="LbH_SAT"/>
    <property type="match status" value="1"/>
</dbReference>
<evidence type="ECO:0000313" key="6">
    <source>
        <dbReference type="Proteomes" id="UP000617951"/>
    </source>
</evidence>
<keyword evidence="2" id="KW-0028">Amino-acid biosynthesis</keyword>
<dbReference type="PANTHER" id="PTHR42811">
    <property type="entry name" value="SERINE ACETYLTRANSFERASE"/>
    <property type="match status" value="1"/>
</dbReference>
<dbReference type="AlphaFoldDB" id="A0A926DL81"/>
<name>A0A926DL81_9FIRM</name>
<dbReference type="InterPro" id="IPR011004">
    <property type="entry name" value="Trimer_LpxA-like_sf"/>
</dbReference>
<sequence length="313" mass="34452">MSNISDWMRFKSQSVADELVEINARQFLRENISGFGMKGRVVELLGELKAALFPSLYEREMENADYLSSQVLDRLNTATRLLNGIIKDVLMNKCQLEKKGSCHGAECAQRADTMTVEFMESLGEIRRMLTQDIKAAYEGDPAALYTEEILLSYPSVEAVSVYRMAHQLFVMGLPLVPRIMTEYAHQLTGIDIHPGAQIGEHFFIDHGTGVVIGETCVIGKNVKLYQGVTLGAKSFELDENGNPIKGVKRHPNIEDNVVIYAGATILGGDVTVGHDSVIGGNVWLLSSVPPYTKVYNATPKPIINTMAGDGEQE</sequence>
<accession>A0A926DL81</accession>
<comment type="pathway">
    <text evidence="1">Amino-acid biosynthesis; L-cysteine biosynthesis; L-cysteine from L-serine: step 1/2.</text>
</comment>
<reference evidence="5" key="1">
    <citation type="submission" date="2020-08" db="EMBL/GenBank/DDBJ databases">
        <title>Genome public.</title>
        <authorList>
            <person name="Liu C."/>
            <person name="Sun Q."/>
        </authorList>
    </citation>
    <scope>NUCLEOTIDE SEQUENCE</scope>
    <source>
        <strain evidence="5">NSJ-63</strain>
    </source>
</reference>
<dbReference type="EMBL" id="JACRSS010000005">
    <property type="protein sequence ID" value="MBC8539145.1"/>
    <property type="molecule type" value="Genomic_DNA"/>
</dbReference>
<evidence type="ECO:0000313" key="5">
    <source>
        <dbReference type="EMBL" id="MBC8539145.1"/>
    </source>
</evidence>
<dbReference type="Gene3D" id="2.160.10.10">
    <property type="entry name" value="Hexapeptide repeat proteins"/>
    <property type="match status" value="1"/>
</dbReference>
<dbReference type="RefSeq" id="WP_249280758.1">
    <property type="nucleotide sequence ID" value="NZ_JACRSS010000005.1"/>
</dbReference>
<dbReference type="InterPro" id="IPR042122">
    <property type="entry name" value="Ser_AcTrfase_N_sf"/>
</dbReference>
<dbReference type="SUPFAM" id="SSF51161">
    <property type="entry name" value="Trimeric LpxA-like enzymes"/>
    <property type="match status" value="1"/>
</dbReference>
<evidence type="ECO:0000256" key="2">
    <source>
        <dbReference type="ARBA" id="ARBA00022605"/>
    </source>
</evidence>
<evidence type="ECO:0000256" key="4">
    <source>
        <dbReference type="ARBA" id="ARBA00023315"/>
    </source>
</evidence>
<organism evidence="5 6">
    <name type="scientific">Guopingia tenuis</name>
    <dbReference type="NCBI Taxonomy" id="2763656"/>
    <lineage>
        <taxon>Bacteria</taxon>
        <taxon>Bacillati</taxon>
        <taxon>Bacillota</taxon>
        <taxon>Clostridia</taxon>
        <taxon>Christensenellales</taxon>
        <taxon>Christensenellaceae</taxon>
        <taxon>Guopingia</taxon>
    </lineage>
</organism>
<evidence type="ECO:0000256" key="1">
    <source>
        <dbReference type="ARBA" id="ARBA00004876"/>
    </source>
</evidence>
<keyword evidence="3" id="KW-0808">Transferase</keyword>
<protein>
    <submittedName>
        <fullName evidence="5">Serine acetyltransferase</fullName>
    </submittedName>
</protein>
<keyword evidence="6" id="KW-1185">Reference proteome</keyword>